<dbReference type="InterPro" id="IPR055443">
    <property type="entry name" value="HEAT_ECM29"/>
</dbReference>
<dbReference type="Pfam" id="PF24492">
    <property type="entry name" value="HEAT_ECM29"/>
    <property type="match status" value="1"/>
</dbReference>
<sequence length="377" mass="41432">MRAGGLAGWLAGGRAEQAYSNLIFGMHVYLMQLHVLSGEWSSCLAVHDLLRGRALDDVVEALPQLWESCLRVLDDIKESVRKAAEMACTTLSKASIKICDVTYGKVGERATSLVLPCLLKTALPSPVTEVRALGLSTLLKISKTAGVMLKPHIAVLVTALLEAVSGLEPQVMNYLSVRVSQETQNRLDNARIVASKMSPMMETVNLCVQYVDDSVLPELVPRLTELIRSGIGLGTKAACSHFVISLVHQCPQDLAAYTGKLMSAFLHGVADRNMAIRKAYAQAMGNLVKIAKDTSVEKLISRMRSWYLEKEEESAREACSLTLHAISQYSPDVLRRHAAITMPLTFLAMHEKVAQGVDRKTDEGESLWEELWMEVTP</sequence>
<feature type="non-terminal residue" evidence="3">
    <location>
        <position position="377"/>
    </location>
</feature>
<evidence type="ECO:0000256" key="1">
    <source>
        <dbReference type="ARBA" id="ARBA00022737"/>
    </source>
</evidence>
<dbReference type="Gene3D" id="1.25.10.10">
    <property type="entry name" value="Leucine-rich Repeat Variant"/>
    <property type="match status" value="1"/>
</dbReference>
<protein>
    <recommendedName>
        <fullName evidence="2">Proteasome adapter and scaffold protein ECM29 HEAT-repeat domain-containing protein</fullName>
    </recommendedName>
</protein>
<dbReference type="Proteomes" id="UP000828390">
    <property type="component" value="Unassembled WGS sequence"/>
</dbReference>
<comment type="caution">
    <text evidence="3">The sequence shown here is derived from an EMBL/GenBank/DDBJ whole genome shotgun (WGS) entry which is preliminary data.</text>
</comment>
<name>A0A9D4K0J8_DREPO</name>
<accession>A0A9D4K0J8</accession>
<keyword evidence="4" id="KW-1185">Reference proteome</keyword>
<evidence type="ECO:0000313" key="3">
    <source>
        <dbReference type="EMBL" id="KAH3831755.1"/>
    </source>
</evidence>
<dbReference type="GO" id="GO:0005634">
    <property type="term" value="C:nucleus"/>
    <property type="evidence" value="ECO:0007669"/>
    <property type="project" value="TreeGrafter"/>
</dbReference>
<dbReference type="SUPFAM" id="SSF48371">
    <property type="entry name" value="ARM repeat"/>
    <property type="match status" value="1"/>
</dbReference>
<dbReference type="GO" id="GO:0005737">
    <property type="term" value="C:cytoplasm"/>
    <property type="evidence" value="ECO:0007669"/>
    <property type="project" value="TreeGrafter"/>
</dbReference>
<dbReference type="GO" id="GO:0060090">
    <property type="term" value="F:molecular adaptor activity"/>
    <property type="evidence" value="ECO:0007669"/>
    <property type="project" value="TreeGrafter"/>
</dbReference>
<evidence type="ECO:0000259" key="2">
    <source>
        <dbReference type="Pfam" id="PF24492"/>
    </source>
</evidence>
<dbReference type="PANTHER" id="PTHR23346">
    <property type="entry name" value="TRANSLATIONAL ACTIVATOR GCN1-RELATED"/>
    <property type="match status" value="1"/>
</dbReference>
<organism evidence="3 4">
    <name type="scientific">Dreissena polymorpha</name>
    <name type="common">Zebra mussel</name>
    <name type="synonym">Mytilus polymorpha</name>
    <dbReference type="NCBI Taxonomy" id="45954"/>
    <lineage>
        <taxon>Eukaryota</taxon>
        <taxon>Metazoa</taxon>
        <taxon>Spiralia</taxon>
        <taxon>Lophotrochozoa</taxon>
        <taxon>Mollusca</taxon>
        <taxon>Bivalvia</taxon>
        <taxon>Autobranchia</taxon>
        <taxon>Heteroconchia</taxon>
        <taxon>Euheterodonta</taxon>
        <taxon>Imparidentia</taxon>
        <taxon>Neoheterodontei</taxon>
        <taxon>Myida</taxon>
        <taxon>Dreissenoidea</taxon>
        <taxon>Dreissenidae</taxon>
        <taxon>Dreissena</taxon>
    </lineage>
</organism>
<dbReference type="InterPro" id="IPR016024">
    <property type="entry name" value="ARM-type_fold"/>
</dbReference>
<dbReference type="AlphaFoldDB" id="A0A9D4K0J8"/>
<dbReference type="GO" id="GO:0036503">
    <property type="term" value="P:ERAD pathway"/>
    <property type="evidence" value="ECO:0007669"/>
    <property type="project" value="TreeGrafter"/>
</dbReference>
<reference evidence="3" key="1">
    <citation type="journal article" date="2019" name="bioRxiv">
        <title>The Genome of the Zebra Mussel, Dreissena polymorpha: A Resource for Invasive Species Research.</title>
        <authorList>
            <person name="McCartney M.A."/>
            <person name="Auch B."/>
            <person name="Kono T."/>
            <person name="Mallez S."/>
            <person name="Zhang Y."/>
            <person name="Obille A."/>
            <person name="Becker A."/>
            <person name="Abrahante J.E."/>
            <person name="Garbe J."/>
            <person name="Badalamenti J.P."/>
            <person name="Herman A."/>
            <person name="Mangelson H."/>
            <person name="Liachko I."/>
            <person name="Sullivan S."/>
            <person name="Sone E.D."/>
            <person name="Koren S."/>
            <person name="Silverstein K.A.T."/>
            <person name="Beckman K.B."/>
            <person name="Gohl D.M."/>
        </authorList>
    </citation>
    <scope>NUCLEOTIDE SEQUENCE</scope>
    <source>
        <strain evidence="3">Duluth1</strain>
        <tissue evidence="3">Whole animal</tissue>
    </source>
</reference>
<proteinExistence type="predicted"/>
<gene>
    <name evidence="3" type="ORF">DPMN_105025</name>
</gene>
<dbReference type="EMBL" id="JAIWYP010000004">
    <property type="protein sequence ID" value="KAH3831755.1"/>
    <property type="molecule type" value="Genomic_DNA"/>
</dbReference>
<dbReference type="PANTHER" id="PTHR23346:SF19">
    <property type="entry name" value="PROTEASOME ADAPTER AND SCAFFOLD PROTEIN ECM29"/>
    <property type="match status" value="1"/>
</dbReference>
<keyword evidence="1" id="KW-0677">Repeat</keyword>
<dbReference type="InterPro" id="IPR011989">
    <property type="entry name" value="ARM-like"/>
</dbReference>
<evidence type="ECO:0000313" key="4">
    <source>
        <dbReference type="Proteomes" id="UP000828390"/>
    </source>
</evidence>
<feature type="domain" description="Proteasome adapter and scaffold protein ECM29 HEAT-repeat" evidence="2">
    <location>
        <begin position="149"/>
        <end position="308"/>
    </location>
</feature>
<reference evidence="3" key="2">
    <citation type="submission" date="2020-11" db="EMBL/GenBank/DDBJ databases">
        <authorList>
            <person name="McCartney M.A."/>
            <person name="Auch B."/>
            <person name="Kono T."/>
            <person name="Mallez S."/>
            <person name="Becker A."/>
            <person name="Gohl D.M."/>
            <person name="Silverstein K.A.T."/>
            <person name="Koren S."/>
            <person name="Bechman K.B."/>
            <person name="Herman A."/>
            <person name="Abrahante J.E."/>
            <person name="Garbe J."/>
        </authorList>
    </citation>
    <scope>NUCLEOTIDE SEQUENCE</scope>
    <source>
        <strain evidence="3">Duluth1</strain>
        <tissue evidence="3">Whole animal</tissue>
    </source>
</reference>